<proteinExistence type="predicted"/>
<evidence type="ECO:0000313" key="2">
    <source>
        <dbReference type="EMBL" id="RCG32249.1"/>
    </source>
</evidence>
<accession>A0A367FQQ7</accession>
<dbReference type="InterPro" id="IPR016097">
    <property type="entry name" value="DUF695"/>
</dbReference>
<dbReference type="EMBL" id="QOIL01000003">
    <property type="protein sequence ID" value="RCG32249.1"/>
    <property type="molecule type" value="Genomic_DNA"/>
</dbReference>
<dbReference type="Pfam" id="PF05117">
    <property type="entry name" value="DUF695"/>
    <property type="match status" value="1"/>
</dbReference>
<dbReference type="AlphaFoldDB" id="A0A367FQQ7"/>
<feature type="domain" description="DUF695" evidence="1">
    <location>
        <begin position="231"/>
        <end position="336"/>
    </location>
</feature>
<dbReference type="OrthoDB" id="3828153at2"/>
<keyword evidence="3" id="KW-1185">Reference proteome</keyword>
<gene>
    <name evidence="2" type="ORF">DQ384_07040</name>
</gene>
<dbReference type="Proteomes" id="UP000253094">
    <property type="component" value="Unassembled WGS sequence"/>
</dbReference>
<dbReference type="RefSeq" id="WP_114027864.1">
    <property type="nucleotide sequence ID" value="NZ_QOIL01000003.1"/>
</dbReference>
<reference evidence="2 3" key="1">
    <citation type="submission" date="2018-06" db="EMBL/GenBank/DDBJ databases">
        <title>Sphaerisporangium craniellae sp. nov., isolated from a marine sponge in the South China Sea.</title>
        <authorList>
            <person name="Li L."/>
        </authorList>
    </citation>
    <scope>NUCLEOTIDE SEQUENCE [LARGE SCALE GENOMIC DNA]</scope>
    <source>
        <strain evidence="2 3">CCTCC AA 208026</strain>
    </source>
</reference>
<protein>
    <submittedName>
        <fullName evidence="2">DUF695 domain-containing protein</fullName>
    </submittedName>
</protein>
<evidence type="ECO:0000313" key="3">
    <source>
        <dbReference type="Proteomes" id="UP000253094"/>
    </source>
</evidence>
<comment type="caution">
    <text evidence="2">The sequence shown here is derived from an EMBL/GenBank/DDBJ whole genome shotgun (WGS) entry which is preliminary data.</text>
</comment>
<evidence type="ECO:0000259" key="1">
    <source>
        <dbReference type="Pfam" id="PF05117"/>
    </source>
</evidence>
<name>A0A367FQQ7_9ACTN</name>
<organism evidence="2 3">
    <name type="scientific">Sphaerisporangium album</name>
    <dbReference type="NCBI Taxonomy" id="509200"/>
    <lineage>
        <taxon>Bacteria</taxon>
        <taxon>Bacillati</taxon>
        <taxon>Actinomycetota</taxon>
        <taxon>Actinomycetes</taxon>
        <taxon>Streptosporangiales</taxon>
        <taxon>Streptosporangiaceae</taxon>
        <taxon>Sphaerisporangium</taxon>
    </lineage>
</organism>
<sequence>MRETDEPQDAIPGFWEWWARARPEVDARAEAGDLDGAAEVVAVAAAAVHPELVVEVTPGRSARRSLVVSSAGDPELRPLAHRWVLAAPPSDGTWEFHPSRQAVADPESHVTKVNGREFGLDKLVLGLRVPQGTPRIDISAYHPIFPDLDDETRTDAALLALDRLIGEDEVARWVGDITAAAFQPIDAVAAVHLPAVVADLASEYAGEQWVLLTGETADGTRLIAAARHPLRPVDHPLFDLRVGITLPYANADEEGLPTGGSPEALRAFEERLVARLGDSAVLAVHMSSDGARVLHVYADPDGDAVAVAEELTAQWTEGAGWVDVASDPGWLVISPFLS</sequence>